<organism evidence="2 3">
    <name type="scientific">Mycobacterium pseudokansasii</name>
    <dbReference type="NCBI Taxonomy" id="2341080"/>
    <lineage>
        <taxon>Bacteria</taxon>
        <taxon>Bacillati</taxon>
        <taxon>Actinomycetota</taxon>
        <taxon>Actinomycetes</taxon>
        <taxon>Mycobacteriales</taxon>
        <taxon>Mycobacteriaceae</taxon>
        <taxon>Mycobacterium</taxon>
    </lineage>
</organism>
<feature type="domain" description="PE-PPE" evidence="1">
    <location>
        <begin position="1"/>
        <end position="39"/>
    </location>
</feature>
<gene>
    <name evidence="2" type="ORF">LAUMK142_04602</name>
</gene>
<sequence length="235" mass="23959">MITIPHLPMLKPVRQIPLLGNTIADLVEPDLRVLVNLGYGDPAHGYSTGPADVPTPFGLFPPVDPQTVLAHLVTGTQQGITGAGSDLGALATQGWASLSGLSLLDVSQALSSNPLSGLESLATAISSGSPIDKFIMALQAANTDITNAFTNAVTNAYATVQPTIGIGTALLTSLPSYDVNLFLNGILQAANGAPIEGLINAIGMPIAATAGLVTLLAGYELLVLTGAWHPPPTPL</sequence>
<accession>A0A498QX13</accession>
<dbReference type="Proteomes" id="UP000268285">
    <property type="component" value="Unassembled WGS sequence"/>
</dbReference>
<name>A0A498QX13_9MYCO</name>
<evidence type="ECO:0000313" key="3">
    <source>
        <dbReference type="Proteomes" id="UP000268285"/>
    </source>
</evidence>
<dbReference type="InterPro" id="IPR013228">
    <property type="entry name" value="PE-PPE_C"/>
</dbReference>
<dbReference type="RefSeq" id="WP_321191459.1">
    <property type="nucleotide sequence ID" value="NZ_JAIENV010000116.1"/>
</dbReference>
<dbReference type="EMBL" id="UPHU01000001">
    <property type="protein sequence ID" value="VBA54323.1"/>
    <property type="molecule type" value="Genomic_DNA"/>
</dbReference>
<keyword evidence="3" id="KW-1185">Reference proteome</keyword>
<dbReference type="AlphaFoldDB" id="A0A498QX13"/>
<evidence type="ECO:0000259" key="1">
    <source>
        <dbReference type="Pfam" id="PF08237"/>
    </source>
</evidence>
<reference evidence="2 3" key="1">
    <citation type="submission" date="2018-09" db="EMBL/GenBank/DDBJ databases">
        <authorList>
            <person name="Tagini F."/>
        </authorList>
    </citation>
    <scope>NUCLEOTIDE SEQUENCE [LARGE SCALE GENOMIC DNA]</scope>
    <source>
        <strain evidence="2 3">MK142</strain>
    </source>
</reference>
<protein>
    <submittedName>
        <fullName evidence="2">Putative PPE family protein PPE42</fullName>
    </submittedName>
</protein>
<evidence type="ECO:0000313" key="2">
    <source>
        <dbReference type="EMBL" id="VBA54323.1"/>
    </source>
</evidence>
<dbReference type="Pfam" id="PF08237">
    <property type="entry name" value="PE-PPE"/>
    <property type="match status" value="1"/>
</dbReference>
<proteinExistence type="predicted"/>